<dbReference type="GO" id="GO:0005737">
    <property type="term" value="C:cytoplasm"/>
    <property type="evidence" value="ECO:0007669"/>
    <property type="project" value="InterPro"/>
</dbReference>
<dbReference type="PIRSF" id="PIRSF001492">
    <property type="entry name" value="IPGAM"/>
    <property type="match status" value="1"/>
</dbReference>
<dbReference type="AlphaFoldDB" id="A0A0G3G9Z0"/>
<dbReference type="RefSeq" id="WP_047251866.1">
    <property type="nucleotide sequence ID" value="NZ_CP011367.1"/>
</dbReference>
<dbReference type="KEGG" id="tvr:TVD_13725"/>
<evidence type="ECO:0000256" key="7">
    <source>
        <dbReference type="ARBA" id="ARBA00023211"/>
    </source>
</evidence>
<sequence>MAHPRPTPRRPVLLIIMDGVGVNPSKLNNAYAEADTPRLDEYLSTHTHTTLDACGRAVGLPDGQMGNSEVGHLTLGAGTVINQDLVRIDDSITDGSFYENDALVSAARAAAAKDQPLHLIGLVSDGGVHSHIRHLRALVEICQREGARPMVHMITDGRDTAPRSALHYLDPLEEELANAGGAIATVCGRYYAMDRDKRWKRTEKAFRAMAYAEGEAAGSAREAIEAAYAAGEDDEFINPRIINGGEPLGQDAVCVLFNFRNDRPRQLTAALGMDDFDGFDRGDFHPVSETCLTEYDPRFLSPIAFPPERPSTTLGSTIASAGIPQFHCAETEKYAHVTFFFNGGKEEPYAGEQRVMVPSPSVDTYDEQPEMSAVEVADQTIQAMESGRYGFVLVNFANGDMVGHTAKREALIEAVQVLDREVGRVLDAAKRLEYSAIVTADHGNCDEYVDPVTGAPHTQHTIYPVMCMITDSQRWRLRTGGGLADVAPTVLELMGVPKPSAMGGRSLLFEEVPASA</sequence>
<evidence type="ECO:0000256" key="10">
    <source>
        <dbReference type="NCBIfam" id="TIGR01307"/>
    </source>
</evidence>
<dbReference type="GO" id="GO:0006096">
    <property type="term" value="P:glycolytic process"/>
    <property type="evidence" value="ECO:0007669"/>
    <property type="project" value="UniProtKB-UniRule"/>
</dbReference>
<dbReference type="InterPro" id="IPR011258">
    <property type="entry name" value="BPG-indep_PGM_N"/>
</dbReference>
<feature type="binding site" evidence="9 12">
    <location>
        <position position="129"/>
    </location>
    <ligand>
        <name>substrate</name>
    </ligand>
</feature>
<dbReference type="PATRIC" id="fig|106634.4.peg.2801"/>
<dbReference type="InterPro" id="IPR005995">
    <property type="entry name" value="Pgm_bpd_ind"/>
</dbReference>
<dbReference type="PANTHER" id="PTHR31637">
    <property type="entry name" value="2,3-BISPHOSPHOGLYCERATE-INDEPENDENT PHOSPHOGLYCERATE MUTASE"/>
    <property type="match status" value="1"/>
</dbReference>
<evidence type="ECO:0000256" key="5">
    <source>
        <dbReference type="ARBA" id="ARBA00022723"/>
    </source>
</evidence>
<dbReference type="CDD" id="cd16010">
    <property type="entry name" value="iPGM"/>
    <property type="match status" value="1"/>
</dbReference>
<comment type="similarity">
    <text evidence="4 9">Belongs to the BPG-independent phosphoglycerate mutase family.</text>
</comment>
<dbReference type="Pfam" id="PF06415">
    <property type="entry name" value="iPGM_N"/>
    <property type="match status" value="1"/>
</dbReference>
<evidence type="ECO:0000256" key="12">
    <source>
        <dbReference type="PIRSR" id="PIRSR001492-2"/>
    </source>
</evidence>
<evidence type="ECO:0000256" key="13">
    <source>
        <dbReference type="PIRSR" id="PIRSR001492-3"/>
    </source>
</evidence>
<feature type="binding site" evidence="9 13">
    <location>
        <position position="460"/>
    </location>
    <ligand>
        <name>Mn(2+)</name>
        <dbReference type="ChEBI" id="CHEBI:29035"/>
        <label>1</label>
    </ligand>
</feature>
<feature type="binding site" evidence="9 12">
    <location>
        <begin position="260"/>
        <end position="263"/>
    </location>
    <ligand>
        <name>substrate</name>
    </ligand>
</feature>
<feature type="active site" description="Phosphoserine intermediate" evidence="9 11">
    <location>
        <position position="68"/>
    </location>
</feature>
<feature type="domain" description="Metalloenzyme" evidence="14">
    <location>
        <begin position="11"/>
        <end position="497"/>
    </location>
</feature>
<dbReference type="Pfam" id="PF01676">
    <property type="entry name" value="Metalloenzyme"/>
    <property type="match status" value="1"/>
</dbReference>
<feature type="binding site" evidence="9 12">
    <location>
        <position position="189"/>
    </location>
    <ligand>
        <name>substrate</name>
    </ligand>
</feature>
<evidence type="ECO:0000259" key="15">
    <source>
        <dbReference type="Pfam" id="PF06415"/>
    </source>
</evidence>
<evidence type="ECO:0000256" key="1">
    <source>
        <dbReference type="ARBA" id="ARBA00000370"/>
    </source>
</evidence>
<dbReference type="InterPro" id="IPR006124">
    <property type="entry name" value="Metalloenzyme"/>
</dbReference>
<dbReference type="EC" id="5.4.2.12" evidence="9 10"/>
<dbReference type="GO" id="GO:0030145">
    <property type="term" value="F:manganese ion binding"/>
    <property type="evidence" value="ECO:0007669"/>
    <property type="project" value="UniProtKB-UniRule"/>
</dbReference>
<dbReference type="Proteomes" id="UP000064201">
    <property type="component" value="Chromosome"/>
</dbReference>
<keyword evidence="5 9" id="KW-0479">Metal-binding</keyword>
<protein>
    <recommendedName>
        <fullName evidence="9 10">2,3-bisphosphoglycerate-independent phosphoglycerate mutase</fullName>
        <shortName evidence="9">BPG-independent PGAM</shortName>
        <shortName evidence="9">Phosphoglyceromutase</shortName>
        <shortName evidence="9">iPGM</shortName>
        <ecNumber evidence="9 10">5.4.2.12</ecNumber>
    </recommendedName>
</protein>
<name>A0A0G3G9Z0_9GAMM</name>
<dbReference type="STRING" id="106634.TVD_13725"/>
<feature type="binding site" evidence="9 13">
    <location>
        <position position="18"/>
    </location>
    <ligand>
        <name>Mn(2+)</name>
        <dbReference type="ChEBI" id="CHEBI:29035"/>
        <label>2</label>
    </ligand>
</feature>
<comment type="catalytic activity">
    <reaction evidence="1 9">
        <text>(2R)-2-phosphoglycerate = (2R)-3-phosphoglycerate</text>
        <dbReference type="Rhea" id="RHEA:15901"/>
        <dbReference type="ChEBI" id="CHEBI:58272"/>
        <dbReference type="ChEBI" id="CHEBI:58289"/>
        <dbReference type="EC" id="5.4.2.12"/>
    </reaction>
</comment>
<keyword evidence="6 9" id="KW-0324">Glycolysis</keyword>
<proteinExistence type="inferred from homology"/>
<dbReference type="InterPro" id="IPR036646">
    <property type="entry name" value="PGAM_B_sf"/>
</dbReference>
<gene>
    <name evidence="9" type="primary">gpmI</name>
    <name evidence="16" type="ORF">TVD_13725</name>
</gene>
<dbReference type="PANTHER" id="PTHR31637:SF0">
    <property type="entry name" value="2,3-BISPHOSPHOGLYCERATE-INDEPENDENT PHOSPHOGLYCERATE MUTASE"/>
    <property type="match status" value="1"/>
</dbReference>
<dbReference type="InterPro" id="IPR017850">
    <property type="entry name" value="Alkaline_phosphatase_core_sf"/>
</dbReference>
<dbReference type="OrthoDB" id="9800863at2"/>
<dbReference type="NCBIfam" id="TIGR01307">
    <property type="entry name" value="pgm_bpd_ind"/>
    <property type="match status" value="1"/>
</dbReference>
<accession>A0A0G3G9Z0</accession>
<feature type="binding site" evidence="9 12">
    <location>
        <position position="195"/>
    </location>
    <ligand>
        <name>substrate</name>
    </ligand>
</feature>
<evidence type="ECO:0000256" key="9">
    <source>
        <dbReference type="HAMAP-Rule" id="MF_01038"/>
    </source>
</evidence>
<dbReference type="SUPFAM" id="SSF53649">
    <property type="entry name" value="Alkaline phosphatase-like"/>
    <property type="match status" value="1"/>
</dbReference>
<evidence type="ECO:0000256" key="6">
    <source>
        <dbReference type="ARBA" id="ARBA00023152"/>
    </source>
</evidence>
<comment type="function">
    <text evidence="2 9">Catalyzes the interconversion of 2-phosphoglycerate and 3-phosphoglycerate.</text>
</comment>
<comment type="cofactor">
    <cofactor evidence="9">
        <name>Mn(2+)</name>
        <dbReference type="ChEBI" id="CHEBI:29035"/>
    </cofactor>
    <text evidence="9">Binds 2 manganese ions per subunit.</text>
</comment>
<feature type="binding site" evidence="9 13">
    <location>
        <position position="442"/>
    </location>
    <ligand>
        <name>Mn(2+)</name>
        <dbReference type="ChEBI" id="CHEBI:29035"/>
        <label>2</label>
    </ligand>
</feature>
<dbReference type="UniPathway" id="UPA00109">
    <property type="reaction ID" value="UER00186"/>
</dbReference>
<reference evidence="16 17" key="1">
    <citation type="submission" date="2015-04" db="EMBL/GenBank/DDBJ databases">
        <title>Complete Sequence for the Genome of the Thioalkalivibrio versutus D301.</title>
        <authorList>
            <person name="Mu T."/>
            <person name="Zhou J."/>
            <person name="Xu X."/>
        </authorList>
    </citation>
    <scope>NUCLEOTIDE SEQUENCE [LARGE SCALE GENOMIC DNA]</scope>
    <source>
        <strain evidence="16 17">D301</strain>
    </source>
</reference>
<feature type="binding site" evidence="9 12">
    <location>
        <begin position="158"/>
        <end position="159"/>
    </location>
    <ligand>
        <name>substrate</name>
    </ligand>
</feature>
<keyword evidence="17" id="KW-1185">Reference proteome</keyword>
<keyword evidence="8 9" id="KW-0413">Isomerase</keyword>
<dbReference type="EMBL" id="CP011367">
    <property type="protein sequence ID" value="AKJ96357.1"/>
    <property type="molecule type" value="Genomic_DNA"/>
</dbReference>
<evidence type="ECO:0000256" key="2">
    <source>
        <dbReference type="ARBA" id="ARBA00002315"/>
    </source>
</evidence>
<comment type="pathway">
    <text evidence="3 9">Carbohydrate degradation; glycolysis; pyruvate from D-glyceraldehyde 3-phosphate: step 3/5.</text>
</comment>
<dbReference type="SUPFAM" id="SSF64158">
    <property type="entry name" value="2,3-Bisphosphoglycerate-independent phosphoglycerate mutase, substrate-binding domain"/>
    <property type="match status" value="1"/>
</dbReference>
<comment type="subunit">
    <text evidence="9">Monomer.</text>
</comment>
<dbReference type="FunFam" id="3.40.1450.10:FF:000002">
    <property type="entry name" value="2,3-bisphosphoglycerate-independent phosphoglycerate mutase"/>
    <property type="match status" value="1"/>
</dbReference>
<feature type="domain" description="BPG-independent PGAM N-terminal" evidence="15">
    <location>
        <begin position="88"/>
        <end position="296"/>
    </location>
</feature>
<evidence type="ECO:0000313" key="16">
    <source>
        <dbReference type="EMBL" id="AKJ96357.1"/>
    </source>
</evidence>
<evidence type="ECO:0000256" key="3">
    <source>
        <dbReference type="ARBA" id="ARBA00004798"/>
    </source>
</evidence>
<evidence type="ECO:0000256" key="8">
    <source>
        <dbReference type="ARBA" id="ARBA00023235"/>
    </source>
</evidence>
<dbReference type="GO" id="GO:0006007">
    <property type="term" value="P:glucose catabolic process"/>
    <property type="evidence" value="ECO:0007669"/>
    <property type="project" value="InterPro"/>
</dbReference>
<evidence type="ECO:0000313" key="17">
    <source>
        <dbReference type="Proteomes" id="UP000064201"/>
    </source>
</evidence>
<dbReference type="Gene3D" id="3.40.720.10">
    <property type="entry name" value="Alkaline Phosphatase, subunit A"/>
    <property type="match status" value="1"/>
</dbReference>
<keyword evidence="7 9" id="KW-0464">Manganese</keyword>
<dbReference type="GO" id="GO:0004619">
    <property type="term" value="F:phosphoglycerate mutase activity"/>
    <property type="evidence" value="ECO:0007669"/>
    <property type="project" value="UniProtKB-UniRule"/>
</dbReference>
<dbReference type="HAMAP" id="MF_01038">
    <property type="entry name" value="GpmI"/>
    <property type="match status" value="1"/>
</dbReference>
<organism evidence="16 17">
    <name type="scientific">Thioalkalivibrio versutus</name>
    <dbReference type="NCBI Taxonomy" id="106634"/>
    <lineage>
        <taxon>Bacteria</taxon>
        <taxon>Pseudomonadati</taxon>
        <taxon>Pseudomonadota</taxon>
        <taxon>Gammaproteobacteria</taxon>
        <taxon>Chromatiales</taxon>
        <taxon>Ectothiorhodospiraceae</taxon>
        <taxon>Thioalkalivibrio</taxon>
    </lineage>
</organism>
<feature type="binding site" evidence="9 13">
    <location>
        <position position="400"/>
    </location>
    <ligand>
        <name>Mn(2+)</name>
        <dbReference type="ChEBI" id="CHEBI:29035"/>
        <label>1</label>
    </ligand>
</feature>
<feature type="binding site" evidence="9 13">
    <location>
        <position position="68"/>
    </location>
    <ligand>
        <name>Mn(2+)</name>
        <dbReference type="ChEBI" id="CHEBI:29035"/>
        <label>2</label>
    </ligand>
</feature>
<feature type="binding site" evidence="9 12">
    <location>
        <position position="333"/>
    </location>
    <ligand>
        <name>substrate</name>
    </ligand>
</feature>
<evidence type="ECO:0000259" key="14">
    <source>
        <dbReference type="Pfam" id="PF01676"/>
    </source>
</evidence>
<feature type="binding site" evidence="9 13">
    <location>
        <position position="404"/>
    </location>
    <ligand>
        <name>Mn(2+)</name>
        <dbReference type="ChEBI" id="CHEBI:29035"/>
        <label>1</label>
    </ligand>
</feature>
<evidence type="ECO:0000256" key="11">
    <source>
        <dbReference type="PIRSR" id="PIRSR001492-1"/>
    </source>
</evidence>
<feature type="binding site" evidence="9 13">
    <location>
        <position position="441"/>
    </location>
    <ligand>
        <name>Mn(2+)</name>
        <dbReference type="ChEBI" id="CHEBI:29035"/>
        <label>2</label>
    </ligand>
</feature>
<evidence type="ECO:0000256" key="4">
    <source>
        <dbReference type="ARBA" id="ARBA00008819"/>
    </source>
</evidence>
<dbReference type="Gene3D" id="3.40.1450.10">
    <property type="entry name" value="BPG-independent phosphoglycerate mutase, domain B"/>
    <property type="match status" value="1"/>
</dbReference>